<proteinExistence type="predicted"/>
<name>U7QSE9_PHOTE</name>
<evidence type="ECO:0000313" key="1">
    <source>
        <dbReference type="EMBL" id="ERT10212.1"/>
    </source>
</evidence>
<reference evidence="1 2" key="1">
    <citation type="submission" date="2013-10" db="EMBL/GenBank/DDBJ databases">
        <title>Whole Genome Shotgun Sequence of Photorhabdus temperata J3.</title>
        <authorList>
            <person name="Park G.-S."/>
            <person name="Hong S.-J."/>
            <person name="Shin J.-H."/>
        </authorList>
    </citation>
    <scope>NUCLEOTIDE SEQUENCE [LARGE SCALE GENOMIC DNA]</scope>
    <source>
        <strain evidence="1 2">J3</strain>
    </source>
</reference>
<dbReference type="Pfam" id="PF02413">
    <property type="entry name" value="Caudo_TAP"/>
    <property type="match status" value="1"/>
</dbReference>
<gene>
    <name evidence="1" type="ORF">O185_26440</name>
</gene>
<sequence>MQLLNWKTYLVLLSRVDTSLAPDIEWPKMPE</sequence>
<organism evidence="1 2">
    <name type="scientific">Photorhabdus temperata J3</name>
    <dbReference type="NCBI Taxonomy" id="1389415"/>
    <lineage>
        <taxon>Bacteria</taxon>
        <taxon>Pseudomonadati</taxon>
        <taxon>Pseudomonadota</taxon>
        <taxon>Gammaproteobacteria</taxon>
        <taxon>Enterobacterales</taxon>
        <taxon>Morganellaceae</taxon>
        <taxon>Photorhabdus</taxon>
    </lineage>
</organism>
<accession>U7QSE9</accession>
<evidence type="ECO:0008006" key="3">
    <source>
        <dbReference type="Google" id="ProtNLM"/>
    </source>
</evidence>
<dbReference type="InterPro" id="IPR003458">
    <property type="entry name" value="Phage_T4_Gp38_tail_assem"/>
</dbReference>
<evidence type="ECO:0000313" key="2">
    <source>
        <dbReference type="Proteomes" id="UP000017133"/>
    </source>
</evidence>
<dbReference type="EMBL" id="AXDT01000487">
    <property type="protein sequence ID" value="ERT10212.1"/>
    <property type="molecule type" value="Genomic_DNA"/>
</dbReference>
<dbReference type="AlphaFoldDB" id="U7QSE9"/>
<comment type="caution">
    <text evidence="1">The sequence shown here is derived from an EMBL/GenBank/DDBJ whole genome shotgun (WGS) entry which is preliminary data.</text>
</comment>
<dbReference type="Proteomes" id="UP000017133">
    <property type="component" value="Unassembled WGS sequence"/>
</dbReference>
<protein>
    <recommendedName>
        <fullName evidence="3">Tail fiber assembly protein</fullName>
    </recommendedName>
</protein>
<keyword evidence="2" id="KW-1185">Reference proteome</keyword>